<evidence type="ECO:0000313" key="5">
    <source>
        <dbReference type="Proteomes" id="UP001549047"/>
    </source>
</evidence>
<evidence type="ECO:0000256" key="1">
    <source>
        <dbReference type="ARBA" id="ARBA00038420"/>
    </source>
</evidence>
<dbReference type="Pfam" id="PF01551">
    <property type="entry name" value="Peptidase_M23"/>
    <property type="match status" value="1"/>
</dbReference>
<feature type="compositionally biased region" description="Low complexity" evidence="2">
    <location>
        <begin position="234"/>
        <end position="249"/>
    </location>
</feature>
<feature type="region of interest" description="Disordered" evidence="2">
    <location>
        <begin position="203"/>
        <end position="266"/>
    </location>
</feature>
<dbReference type="SUPFAM" id="SSF51261">
    <property type="entry name" value="Duplicated hybrid motif"/>
    <property type="match status" value="1"/>
</dbReference>
<dbReference type="RefSeq" id="WP_354555328.1">
    <property type="nucleotide sequence ID" value="NZ_JBEPMB010000001.1"/>
</dbReference>
<dbReference type="InterPro" id="IPR018392">
    <property type="entry name" value="LysM"/>
</dbReference>
<comment type="caution">
    <text evidence="4">The sequence shown here is derived from an EMBL/GenBank/DDBJ whole genome shotgun (WGS) entry which is preliminary data.</text>
</comment>
<evidence type="ECO:0000259" key="3">
    <source>
        <dbReference type="PROSITE" id="PS51782"/>
    </source>
</evidence>
<reference evidence="4 5" key="1">
    <citation type="submission" date="2024-06" db="EMBL/GenBank/DDBJ databases">
        <title>Genomic Encyclopedia of Type Strains, Phase IV (KMG-IV): sequencing the most valuable type-strain genomes for metagenomic binning, comparative biology and taxonomic classification.</title>
        <authorList>
            <person name="Goeker M."/>
        </authorList>
    </citation>
    <scope>NUCLEOTIDE SEQUENCE [LARGE SCALE GENOMIC DNA]</scope>
    <source>
        <strain evidence="4 5">DSM 29780</strain>
    </source>
</reference>
<evidence type="ECO:0000256" key="2">
    <source>
        <dbReference type="SAM" id="MobiDB-lite"/>
    </source>
</evidence>
<dbReference type="Gene3D" id="3.10.350.10">
    <property type="entry name" value="LysM domain"/>
    <property type="match status" value="1"/>
</dbReference>
<dbReference type="CDD" id="cd12797">
    <property type="entry name" value="M23_peptidase"/>
    <property type="match status" value="1"/>
</dbReference>
<evidence type="ECO:0000313" key="4">
    <source>
        <dbReference type="EMBL" id="MET3612792.1"/>
    </source>
</evidence>
<dbReference type="GO" id="GO:0016787">
    <property type="term" value="F:hydrolase activity"/>
    <property type="evidence" value="ECO:0007669"/>
    <property type="project" value="UniProtKB-KW"/>
</dbReference>
<feature type="region of interest" description="Disordered" evidence="2">
    <location>
        <begin position="25"/>
        <end position="141"/>
    </location>
</feature>
<dbReference type="Pfam" id="PF01476">
    <property type="entry name" value="LysM"/>
    <property type="match status" value="1"/>
</dbReference>
<gene>
    <name evidence="4" type="ORF">ABID16_001097</name>
</gene>
<sequence length="396" mass="39905">MSQPLPPAQANTQYGSPLPVASNARAVTSSPVQSAALGAPLPPAAPAASAPVRQAANAPVPAPSKGHTNIRMIKGPDPISTGTVPVSQQASTNPAKQVAAVEPKVADQAKPAQAPTKIPVPTKGPHQQEAVLPSAPQAEKKKVAVAEAKDGAKGATHKVVSGESLVAIAKKNGVTVEALRAANGLTSNAVRAGQELKIPAAASTKVAEKPATEKVTADEITTSSVSGKPDAPLKPKATQPAAAAAAAPAESKDSVSSAAGTQVASTAPAETGIGKYRWPATGAVIAAYGANVDGQRNDGIDISVPEGTPVKASENGVVIYAGNGLEKLGNTVLVRHSDGKVTVYAHLKSIDVNRGDKVNRGQVLAASGMSGNASRPKLHFEVRKNSAPINPMSFLE</sequence>
<dbReference type="InterPro" id="IPR050570">
    <property type="entry name" value="Cell_wall_metabolism_enzyme"/>
</dbReference>
<dbReference type="EMBL" id="JBEPMB010000001">
    <property type="protein sequence ID" value="MET3612792.1"/>
    <property type="molecule type" value="Genomic_DNA"/>
</dbReference>
<feature type="domain" description="LysM" evidence="3">
    <location>
        <begin position="155"/>
        <end position="198"/>
    </location>
</feature>
<feature type="compositionally biased region" description="Polar residues" evidence="2">
    <location>
        <begin position="80"/>
        <end position="95"/>
    </location>
</feature>
<keyword evidence="4" id="KW-0378">Hydrolase</keyword>
<dbReference type="Gene3D" id="2.70.70.10">
    <property type="entry name" value="Glucose Permease (Domain IIA)"/>
    <property type="match status" value="1"/>
</dbReference>
<feature type="compositionally biased region" description="Polar residues" evidence="2">
    <location>
        <begin position="254"/>
        <end position="265"/>
    </location>
</feature>
<organism evidence="4 5">
    <name type="scientific">Rhizobium aquaticum</name>
    <dbReference type="NCBI Taxonomy" id="1549636"/>
    <lineage>
        <taxon>Bacteria</taxon>
        <taxon>Pseudomonadati</taxon>
        <taxon>Pseudomonadota</taxon>
        <taxon>Alphaproteobacteria</taxon>
        <taxon>Hyphomicrobiales</taxon>
        <taxon>Rhizobiaceae</taxon>
        <taxon>Rhizobium/Agrobacterium group</taxon>
        <taxon>Rhizobium</taxon>
    </lineage>
</organism>
<dbReference type="InterPro" id="IPR036779">
    <property type="entry name" value="LysM_dom_sf"/>
</dbReference>
<dbReference type="SMART" id="SM00257">
    <property type="entry name" value="LysM"/>
    <property type="match status" value="1"/>
</dbReference>
<dbReference type="PANTHER" id="PTHR21666:SF263">
    <property type="entry name" value="MUREIN HYDROLASE ACTIVATOR NLPD"/>
    <property type="match status" value="1"/>
</dbReference>
<feature type="compositionally biased region" description="Low complexity" evidence="2">
    <location>
        <begin position="46"/>
        <end position="59"/>
    </location>
</feature>
<proteinExistence type="inferred from homology"/>
<dbReference type="PANTHER" id="PTHR21666">
    <property type="entry name" value="PEPTIDASE-RELATED"/>
    <property type="match status" value="1"/>
</dbReference>
<keyword evidence="5" id="KW-1185">Reference proteome</keyword>
<comment type="similarity">
    <text evidence="1">Belongs to the E.coli NlpD/Haemophilus LppB family.</text>
</comment>
<feature type="compositionally biased region" description="Basic and acidic residues" evidence="2">
    <location>
        <begin position="206"/>
        <end position="217"/>
    </location>
</feature>
<dbReference type="PROSITE" id="PS51782">
    <property type="entry name" value="LYSM"/>
    <property type="match status" value="1"/>
</dbReference>
<dbReference type="Proteomes" id="UP001549047">
    <property type="component" value="Unassembled WGS sequence"/>
</dbReference>
<dbReference type="CDD" id="cd00118">
    <property type="entry name" value="LysM"/>
    <property type="match status" value="1"/>
</dbReference>
<protein>
    <submittedName>
        <fullName evidence="4">Murein DD-endopeptidase MepM/ murein hydrolase activator NlpD</fullName>
    </submittedName>
</protein>
<name>A0ABV2IWD1_9HYPH</name>
<dbReference type="InterPro" id="IPR011055">
    <property type="entry name" value="Dup_hybrid_motif"/>
</dbReference>
<dbReference type="InterPro" id="IPR016047">
    <property type="entry name" value="M23ase_b-sheet_dom"/>
</dbReference>
<accession>A0ABV2IWD1</accession>